<sequence length="161" mass="17830">MDKLDLIGDDVFSKENWQNRQSELDNVFLMTIAPDRVQAMKLFLDRGFSIGDRLTWKKLTNLYRNIPDGSLKTLLMNREDTRKISLDDVENLIRELAGDSLAKHLLQLEKSSAKRTPNGKTGDEASDSFSDKSCTSIDGETSAVTALGNIASTVGGTFARS</sequence>
<protein>
    <recommendedName>
        <fullName evidence="6">TRPM-like domain-containing protein</fullName>
    </recommendedName>
</protein>
<evidence type="ECO:0000256" key="1">
    <source>
        <dbReference type="ARBA" id="ARBA00004141"/>
    </source>
</evidence>
<evidence type="ECO:0000256" key="4">
    <source>
        <dbReference type="ARBA" id="ARBA00023136"/>
    </source>
</evidence>
<evidence type="ECO:0000256" key="3">
    <source>
        <dbReference type="ARBA" id="ARBA00022989"/>
    </source>
</evidence>
<feature type="region of interest" description="Disordered" evidence="5">
    <location>
        <begin position="112"/>
        <end position="134"/>
    </location>
</feature>
<keyword evidence="8" id="KW-1185">Reference proteome</keyword>
<dbReference type="Proteomes" id="UP001164746">
    <property type="component" value="Chromosome 13"/>
</dbReference>
<evidence type="ECO:0000256" key="5">
    <source>
        <dbReference type="SAM" id="MobiDB-lite"/>
    </source>
</evidence>
<comment type="subcellular location">
    <subcellularLocation>
        <location evidence="1">Membrane</location>
        <topology evidence="1">Multi-pass membrane protein</topology>
    </subcellularLocation>
</comment>
<evidence type="ECO:0000259" key="6">
    <source>
        <dbReference type="Pfam" id="PF25508"/>
    </source>
</evidence>
<dbReference type="Pfam" id="PF25508">
    <property type="entry name" value="TRPM2"/>
    <property type="match status" value="1"/>
</dbReference>
<gene>
    <name evidence="7" type="ORF">MAR_036614</name>
</gene>
<dbReference type="PANTHER" id="PTHR13800:SF12">
    <property type="entry name" value="TRANSIENT RECEPTOR POTENTIAL CATION CHANNEL SUBFAMILY M MEMBER-LIKE 2"/>
    <property type="match status" value="1"/>
</dbReference>
<reference evidence="7" key="1">
    <citation type="submission" date="2022-11" db="EMBL/GenBank/DDBJ databases">
        <title>Centuries of genome instability and evolution in soft-shell clam transmissible cancer (bioRxiv).</title>
        <authorList>
            <person name="Hart S.F.M."/>
            <person name="Yonemitsu M.A."/>
            <person name="Giersch R.M."/>
            <person name="Beal B.F."/>
            <person name="Arriagada G."/>
            <person name="Davis B.W."/>
            <person name="Ostrander E.A."/>
            <person name="Goff S.P."/>
            <person name="Metzger M.J."/>
        </authorList>
    </citation>
    <scope>NUCLEOTIDE SEQUENCE</scope>
    <source>
        <strain evidence="7">MELC-2E11</strain>
        <tissue evidence="7">Siphon/mantle</tissue>
    </source>
</reference>
<keyword evidence="2" id="KW-0812">Transmembrane</keyword>
<organism evidence="7 8">
    <name type="scientific">Mya arenaria</name>
    <name type="common">Soft-shell clam</name>
    <dbReference type="NCBI Taxonomy" id="6604"/>
    <lineage>
        <taxon>Eukaryota</taxon>
        <taxon>Metazoa</taxon>
        <taxon>Spiralia</taxon>
        <taxon>Lophotrochozoa</taxon>
        <taxon>Mollusca</taxon>
        <taxon>Bivalvia</taxon>
        <taxon>Autobranchia</taxon>
        <taxon>Heteroconchia</taxon>
        <taxon>Euheterodonta</taxon>
        <taxon>Imparidentia</taxon>
        <taxon>Neoheterodontei</taxon>
        <taxon>Myida</taxon>
        <taxon>Myoidea</taxon>
        <taxon>Myidae</taxon>
        <taxon>Mya</taxon>
    </lineage>
</organism>
<evidence type="ECO:0000313" key="8">
    <source>
        <dbReference type="Proteomes" id="UP001164746"/>
    </source>
</evidence>
<evidence type="ECO:0000256" key="2">
    <source>
        <dbReference type="ARBA" id="ARBA00022692"/>
    </source>
</evidence>
<feature type="domain" description="TRPM-like" evidence="6">
    <location>
        <begin position="14"/>
        <end position="121"/>
    </location>
</feature>
<dbReference type="PANTHER" id="PTHR13800">
    <property type="entry name" value="TRANSIENT RECEPTOR POTENTIAL CATION CHANNEL, SUBFAMILY M, MEMBER 6"/>
    <property type="match status" value="1"/>
</dbReference>
<evidence type="ECO:0000313" key="7">
    <source>
        <dbReference type="EMBL" id="WAR22945.1"/>
    </source>
</evidence>
<keyword evidence="4" id="KW-0472">Membrane</keyword>
<dbReference type="EMBL" id="CP111024">
    <property type="protein sequence ID" value="WAR22945.1"/>
    <property type="molecule type" value="Genomic_DNA"/>
</dbReference>
<name>A0ABY7FL51_MYAAR</name>
<dbReference type="InterPro" id="IPR057366">
    <property type="entry name" value="TRPM-like"/>
</dbReference>
<keyword evidence="3" id="KW-1133">Transmembrane helix</keyword>
<proteinExistence type="predicted"/>
<dbReference type="InterPro" id="IPR050927">
    <property type="entry name" value="TRPM"/>
</dbReference>
<feature type="non-terminal residue" evidence="7">
    <location>
        <position position="161"/>
    </location>
</feature>
<accession>A0ABY7FL51</accession>